<dbReference type="Proteomes" id="UP000515511">
    <property type="component" value="Chromosome"/>
</dbReference>
<dbReference type="Gene3D" id="3.30.530.20">
    <property type="match status" value="1"/>
</dbReference>
<evidence type="ECO:0000313" key="1">
    <source>
        <dbReference type="EMBL" id="QNE36332.1"/>
    </source>
</evidence>
<evidence type="ECO:0000313" key="2">
    <source>
        <dbReference type="Proteomes" id="UP000515511"/>
    </source>
</evidence>
<dbReference type="CDD" id="cd07818">
    <property type="entry name" value="SRPBCC_1"/>
    <property type="match status" value="1"/>
</dbReference>
<protein>
    <submittedName>
        <fullName evidence="1">SRPBCC family protein</fullName>
    </submittedName>
</protein>
<gene>
    <name evidence="1" type="ORF">F1C12_15245</name>
</gene>
<sequence>MAGTIVVERTDTIQTTPEALLPYIAELPRWVDWSPWEGMDPALKREYTGEPGAVGSTYEWSGNRKAGAGTMRIESVEPDGVGIALHFTRPFRSSSHVRFLLTPEGDRTRVIWRMESTKTFFSRFFNLDKLIGPDFEKGLRQLRQLVEG</sequence>
<accession>A0A7G6YCW7</accession>
<dbReference type="EMBL" id="CP043641">
    <property type="protein sequence ID" value="QNE36332.1"/>
    <property type="molecule type" value="Genomic_DNA"/>
</dbReference>
<dbReference type="InterPro" id="IPR023393">
    <property type="entry name" value="START-like_dom_sf"/>
</dbReference>
<dbReference type="SUPFAM" id="SSF55961">
    <property type="entry name" value="Bet v1-like"/>
    <property type="match status" value="1"/>
</dbReference>
<proteinExistence type="predicted"/>
<dbReference type="Pfam" id="PF10604">
    <property type="entry name" value="Polyketide_cyc2"/>
    <property type="match status" value="1"/>
</dbReference>
<name>A0A7G6YCW7_9MICO</name>
<reference evidence="2" key="1">
    <citation type="submission" date="2019-09" db="EMBL/GenBank/DDBJ databases">
        <title>Antimicrobial potential of Antarctic Bacteria.</title>
        <authorList>
            <person name="Benaud N."/>
            <person name="Edwards R.J."/>
            <person name="Ferrari B.C."/>
        </authorList>
    </citation>
    <scope>NUCLEOTIDE SEQUENCE [LARGE SCALE GENOMIC DNA]</scope>
    <source>
        <strain evidence="2">INR9</strain>
    </source>
</reference>
<dbReference type="KEGG" id="lse:F1C12_15245"/>
<organism evidence="1 2">
    <name type="scientific">Leifsonia shinshuensis</name>
    <dbReference type="NCBI Taxonomy" id="150026"/>
    <lineage>
        <taxon>Bacteria</taxon>
        <taxon>Bacillati</taxon>
        <taxon>Actinomycetota</taxon>
        <taxon>Actinomycetes</taxon>
        <taxon>Micrococcales</taxon>
        <taxon>Microbacteriaceae</taxon>
        <taxon>Leifsonia</taxon>
    </lineage>
</organism>
<dbReference type="RefSeq" id="WP_185275766.1">
    <property type="nucleotide sequence ID" value="NZ_CP043641.1"/>
</dbReference>
<dbReference type="AlphaFoldDB" id="A0A7G6YCW7"/>
<dbReference type="InterPro" id="IPR019587">
    <property type="entry name" value="Polyketide_cyclase/dehydratase"/>
</dbReference>